<reference evidence="3" key="1">
    <citation type="submission" date="2011-07" db="EMBL/GenBank/DDBJ databases">
        <authorList>
            <consortium name="Caenorhabditis brenneri Sequencing and Analysis Consortium"/>
            <person name="Wilson R.K."/>
        </authorList>
    </citation>
    <scope>NUCLEOTIDE SEQUENCE [LARGE SCALE GENOMIC DNA]</scope>
    <source>
        <strain evidence="3">PB2801</strain>
    </source>
</reference>
<proteinExistence type="predicted"/>
<feature type="region of interest" description="Disordered" evidence="1">
    <location>
        <begin position="17"/>
        <end position="53"/>
    </location>
</feature>
<protein>
    <submittedName>
        <fullName evidence="2">Uncharacterized protein</fullName>
    </submittedName>
</protein>
<organism evidence="3">
    <name type="scientific">Caenorhabditis brenneri</name>
    <name type="common">Nematode worm</name>
    <dbReference type="NCBI Taxonomy" id="135651"/>
    <lineage>
        <taxon>Eukaryota</taxon>
        <taxon>Metazoa</taxon>
        <taxon>Ecdysozoa</taxon>
        <taxon>Nematoda</taxon>
        <taxon>Chromadorea</taxon>
        <taxon>Rhabditida</taxon>
        <taxon>Rhabditina</taxon>
        <taxon>Rhabditomorpha</taxon>
        <taxon>Rhabditoidea</taxon>
        <taxon>Rhabditidae</taxon>
        <taxon>Peloderinae</taxon>
        <taxon>Caenorhabditis</taxon>
    </lineage>
</organism>
<dbReference type="InParanoid" id="G0NTP3"/>
<dbReference type="EMBL" id="GL379944">
    <property type="protein sequence ID" value="EGT37251.1"/>
    <property type="molecule type" value="Genomic_DNA"/>
</dbReference>
<evidence type="ECO:0000313" key="3">
    <source>
        <dbReference type="Proteomes" id="UP000008068"/>
    </source>
</evidence>
<name>G0NTP3_CAEBE</name>
<dbReference type="AlphaFoldDB" id="G0NTP3"/>
<keyword evidence="3" id="KW-1185">Reference proteome</keyword>
<evidence type="ECO:0000313" key="2">
    <source>
        <dbReference type="EMBL" id="EGT37251.1"/>
    </source>
</evidence>
<accession>G0NTP3</accession>
<evidence type="ECO:0000256" key="1">
    <source>
        <dbReference type="SAM" id="MobiDB-lite"/>
    </source>
</evidence>
<sequence>MHLNALEYRLREPPVRRAYDPNRDGNPDCFLLDEKEPRVAAPPATQNQAKKRN</sequence>
<feature type="compositionally biased region" description="Basic and acidic residues" evidence="1">
    <location>
        <begin position="17"/>
        <end position="38"/>
    </location>
</feature>
<feature type="compositionally biased region" description="Polar residues" evidence="1">
    <location>
        <begin position="44"/>
        <end position="53"/>
    </location>
</feature>
<dbReference type="Proteomes" id="UP000008068">
    <property type="component" value="Unassembled WGS sequence"/>
</dbReference>
<gene>
    <name evidence="2" type="ORF">CAEBREN_03848</name>
</gene>
<dbReference type="HOGENOM" id="CLU_3070661_0_0_1"/>